<dbReference type="SUPFAM" id="SSF56645">
    <property type="entry name" value="Acyl-CoA dehydrogenase NM domain-like"/>
    <property type="match status" value="1"/>
</dbReference>
<evidence type="ECO:0000259" key="10">
    <source>
        <dbReference type="Pfam" id="PF02770"/>
    </source>
</evidence>
<evidence type="ECO:0000259" key="9">
    <source>
        <dbReference type="Pfam" id="PF00441"/>
    </source>
</evidence>
<evidence type="ECO:0000313" key="13">
    <source>
        <dbReference type="Proteomes" id="UP001600424"/>
    </source>
</evidence>
<dbReference type="InterPro" id="IPR037069">
    <property type="entry name" value="AcylCoA_DH/ox_N_sf"/>
</dbReference>
<evidence type="ECO:0000256" key="1">
    <source>
        <dbReference type="ARBA" id="ARBA00001974"/>
    </source>
</evidence>
<evidence type="ECO:0000256" key="8">
    <source>
        <dbReference type="SAM" id="MobiDB-lite"/>
    </source>
</evidence>
<feature type="compositionally biased region" description="Polar residues" evidence="8">
    <location>
        <begin position="424"/>
        <end position="433"/>
    </location>
</feature>
<dbReference type="Gene3D" id="1.20.140.10">
    <property type="entry name" value="Butyryl-CoA Dehydrogenase, subunit A, domain 3"/>
    <property type="match status" value="1"/>
</dbReference>
<comment type="similarity">
    <text evidence="2 7">Belongs to the acyl-CoA dehydrogenase family.</text>
</comment>
<proteinExistence type="inferred from homology"/>
<dbReference type="PANTHER" id="PTHR48083">
    <property type="entry name" value="MEDIUM-CHAIN SPECIFIC ACYL-COA DEHYDROGENASE, MITOCHONDRIAL-RELATED"/>
    <property type="match status" value="1"/>
</dbReference>
<comment type="caution">
    <text evidence="12">The sequence shown here is derived from an EMBL/GenBank/DDBJ whole genome shotgun (WGS) entry which is preliminary data.</text>
</comment>
<comment type="subunit">
    <text evidence="3">Homodimer.</text>
</comment>
<evidence type="ECO:0000256" key="3">
    <source>
        <dbReference type="ARBA" id="ARBA00011738"/>
    </source>
</evidence>
<evidence type="ECO:0000256" key="6">
    <source>
        <dbReference type="ARBA" id="ARBA00023002"/>
    </source>
</evidence>
<evidence type="ECO:0000256" key="7">
    <source>
        <dbReference type="RuleBase" id="RU362125"/>
    </source>
</evidence>
<dbReference type="InterPro" id="IPR050741">
    <property type="entry name" value="Acyl-CoA_dehydrogenase"/>
</dbReference>
<dbReference type="PANTHER" id="PTHR48083:SF13">
    <property type="entry name" value="ACYL-COA DEHYDROGENASE FAMILY MEMBER 11"/>
    <property type="match status" value="1"/>
</dbReference>
<dbReference type="InterPro" id="IPR013786">
    <property type="entry name" value="AcylCoA_DH/ox_N"/>
</dbReference>
<evidence type="ECO:0000259" key="11">
    <source>
        <dbReference type="Pfam" id="PF02771"/>
    </source>
</evidence>
<dbReference type="SUPFAM" id="SSF47203">
    <property type="entry name" value="Acyl-CoA dehydrogenase C-terminal domain-like"/>
    <property type="match status" value="1"/>
</dbReference>
<dbReference type="InterPro" id="IPR006091">
    <property type="entry name" value="Acyl-CoA_Oxase/DH_mid-dom"/>
</dbReference>
<accession>A0ABW6IYI7</accession>
<name>A0ABW6IYI7_STRWE</name>
<keyword evidence="13" id="KW-1185">Reference proteome</keyword>
<feature type="region of interest" description="Disordered" evidence="8">
    <location>
        <begin position="414"/>
        <end position="433"/>
    </location>
</feature>
<dbReference type="RefSeq" id="WP_386255161.1">
    <property type="nucleotide sequence ID" value="NZ_JBHTRV010000018.1"/>
</dbReference>
<dbReference type="InterPro" id="IPR046373">
    <property type="entry name" value="Acyl-CoA_Oxase/DH_mid-dom_sf"/>
</dbReference>
<dbReference type="InterPro" id="IPR009100">
    <property type="entry name" value="AcylCoA_DH/oxidase_NM_dom_sf"/>
</dbReference>
<protein>
    <submittedName>
        <fullName evidence="12">Acyl-CoA dehydrogenase family protein</fullName>
    </submittedName>
</protein>
<keyword evidence="6 7" id="KW-0560">Oxidoreductase</keyword>
<dbReference type="Pfam" id="PF00441">
    <property type="entry name" value="Acyl-CoA_dh_1"/>
    <property type="match status" value="1"/>
</dbReference>
<gene>
    <name evidence="12" type="ORF">ACFQ63_23475</name>
</gene>
<sequence>MHFAFDPRTETLRESLLDLMERHVHPAEGVFEQQLGSLADRWAWDSVPVLGELRAEARRRGLWNLFLGKGHSLPGEEGAGLTNLQYAPLAEITGRSPELAPAVLNCAAPDTGNMEVLSMFGTEAQRKEWLDPLLAGEIRSAFAMTEPDVASSDATNITTSIVRDGDDYVINGRKWWITGAMNPNAKVFVVMGRTDPGADRHRQQSMVLVPRDTPGLEIGRAMEVFGYDDHDHGGHAELVLRDVRVPASNLIGEEGAGFAIAQARLGPGRIHHCMRFIGVAERAIELMCDRAEGRVAFGRPLARQGVVRDWIAESRVRIEQLRLLVLKTAWLMDTVGNKGAHTEIQAIKIATPRTVQWILDKAIQTHGAGGLSQDFPLARAYAGVRSLRFADGPDEVHKNALARAELGRRAAVRNRAAHTDVPQPLTTPAGSHQ</sequence>
<evidence type="ECO:0000313" key="12">
    <source>
        <dbReference type="EMBL" id="MFE5982666.1"/>
    </source>
</evidence>
<keyword evidence="4 7" id="KW-0285">Flavoprotein</keyword>
<dbReference type="Pfam" id="PF02770">
    <property type="entry name" value="Acyl-CoA_dh_M"/>
    <property type="match status" value="1"/>
</dbReference>
<dbReference type="Gene3D" id="1.10.540.10">
    <property type="entry name" value="Acyl-CoA dehydrogenase/oxidase, N-terminal domain"/>
    <property type="match status" value="1"/>
</dbReference>
<dbReference type="InterPro" id="IPR009075">
    <property type="entry name" value="AcylCo_DH/oxidase_C"/>
</dbReference>
<dbReference type="EMBL" id="JBHTRV010000018">
    <property type="protein sequence ID" value="MFE5982666.1"/>
    <property type="molecule type" value="Genomic_DNA"/>
</dbReference>
<comment type="cofactor">
    <cofactor evidence="1 7">
        <name>FAD</name>
        <dbReference type="ChEBI" id="CHEBI:57692"/>
    </cofactor>
</comment>
<evidence type="ECO:0000256" key="4">
    <source>
        <dbReference type="ARBA" id="ARBA00022630"/>
    </source>
</evidence>
<evidence type="ECO:0000256" key="2">
    <source>
        <dbReference type="ARBA" id="ARBA00009347"/>
    </source>
</evidence>
<evidence type="ECO:0000256" key="5">
    <source>
        <dbReference type="ARBA" id="ARBA00022827"/>
    </source>
</evidence>
<feature type="domain" description="Acyl-CoA dehydrogenase/oxidase C-terminal" evidence="9">
    <location>
        <begin position="255"/>
        <end position="404"/>
    </location>
</feature>
<dbReference type="Gene3D" id="2.40.110.10">
    <property type="entry name" value="Butyryl-CoA Dehydrogenase, subunit A, domain 2"/>
    <property type="match status" value="1"/>
</dbReference>
<feature type="domain" description="Acyl-CoA dehydrogenase/oxidase N-terminal" evidence="11">
    <location>
        <begin position="38"/>
        <end position="137"/>
    </location>
</feature>
<reference evidence="12 13" key="1">
    <citation type="submission" date="2024-09" db="EMBL/GenBank/DDBJ databases">
        <title>The Natural Products Discovery Center: Release of the First 8490 Sequenced Strains for Exploring Actinobacteria Biosynthetic Diversity.</title>
        <authorList>
            <person name="Kalkreuter E."/>
            <person name="Kautsar S.A."/>
            <person name="Yang D."/>
            <person name="Bader C.D."/>
            <person name="Teijaro C.N."/>
            <person name="Fluegel L."/>
            <person name="Davis C.M."/>
            <person name="Simpson J.R."/>
            <person name="Lauterbach L."/>
            <person name="Steele A.D."/>
            <person name="Gui C."/>
            <person name="Meng S."/>
            <person name="Li G."/>
            <person name="Viehrig K."/>
            <person name="Ye F."/>
            <person name="Su P."/>
            <person name="Kiefer A.F."/>
            <person name="Nichols A."/>
            <person name="Cepeda A.J."/>
            <person name="Yan W."/>
            <person name="Fan B."/>
            <person name="Jiang Y."/>
            <person name="Adhikari A."/>
            <person name="Zheng C.-J."/>
            <person name="Schuster L."/>
            <person name="Cowan T.M."/>
            <person name="Smanski M.J."/>
            <person name="Chevrette M.G."/>
            <person name="De Carvalho L.P.S."/>
            <person name="Shen B."/>
        </authorList>
    </citation>
    <scope>NUCLEOTIDE SEQUENCE [LARGE SCALE GENOMIC DNA]</scope>
    <source>
        <strain evidence="12 13">NPDC056472</strain>
    </source>
</reference>
<keyword evidence="5 7" id="KW-0274">FAD</keyword>
<dbReference type="InterPro" id="IPR036250">
    <property type="entry name" value="AcylCo_DH-like_C"/>
</dbReference>
<organism evidence="12 13">
    <name type="scientific">Streptomyces wedmorensis</name>
    <dbReference type="NCBI Taxonomy" id="43759"/>
    <lineage>
        <taxon>Bacteria</taxon>
        <taxon>Bacillati</taxon>
        <taxon>Actinomycetota</taxon>
        <taxon>Actinomycetes</taxon>
        <taxon>Kitasatosporales</taxon>
        <taxon>Streptomycetaceae</taxon>
        <taxon>Streptomyces</taxon>
    </lineage>
</organism>
<feature type="domain" description="Acyl-CoA oxidase/dehydrogenase middle" evidence="10">
    <location>
        <begin position="141"/>
        <end position="243"/>
    </location>
</feature>
<dbReference type="Proteomes" id="UP001600424">
    <property type="component" value="Unassembled WGS sequence"/>
</dbReference>
<dbReference type="Pfam" id="PF02771">
    <property type="entry name" value="Acyl-CoA_dh_N"/>
    <property type="match status" value="1"/>
</dbReference>